<evidence type="ECO:0000256" key="5">
    <source>
        <dbReference type="ARBA" id="ARBA00022763"/>
    </source>
</evidence>
<evidence type="ECO:0000256" key="2">
    <source>
        <dbReference type="ARBA" id="ARBA00004173"/>
    </source>
</evidence>
<evidence type="ECO:0000256" key="13">
    <source>
        <dbReference type="SAM" id="MobiDB-lite"/>
    </source>
</evidence>
<evidence type="ECO:0000256" key="11">
    <source>
        <dbReference type="ARBA" id="ARBA00044975"/>
    </source>
</evidence>
<evidence type="ECO:0000256" key="9">
    <source>
        <dbReference type="ARBA" id="ARBA00023204"/>
    </source>
</evidence>
<dbReference type="Pfam" id="PF00817">
    <property type="entry name" value="IMS"/>
    <property type="match status" value="1"/>
</dbReference>
<evidence type="ECO:0000256" key="8">
    <source>
        <dbReference type="ARBA" id="ARBA00023128"/>
    </source>
</evidence>
<feature type="compositionally biased region" description="Basic and acidic residues" evidence="13">
    <location>
        <begin position="618"/>
        <end position="627"/>
    </location>
</feature>
<comment type="subcellular location">
    <subcellularLocation>
        <location evidence="2">Mitochondrion</location>
    </subcellularLocation>
    <subcellularLocation>
        <location evidence="1">Nucleus</location>
    </subcellularLocation>
</comment>
<keyword evidence="9" id="KW-0234">DNA repair</keyword>
<protein>
    <recommendedName>
        <fullName evidence="11">DNA polymerase eta</fullName>
    </recommendedName>
</protein>
<feature type="region of interest" description="Disordered" evidence="13">
    <location>
        <begin position="550"/>
        <end position="583"/>
    </location>
</feature>
<proteinExistence type="predicted"/>
<feature type="domain" description="UmuC" evidence="15">
    <location>
        <begin position="45"/>
        <end position="316"/>
    </location>
</feature>
<dbReference type="SUPFAM" id="SSF100879">
    <property type="entry name" value="Lesion bypass DNA polymerase (Y-family), little finger domain"/>
    <property type="match status" value="1"/>
</dbReference>
<dbReference type="InterPro" id="IPR013087">
    <property type="entry name" value="Znf_C2H2_type"/>
</dbReference>
<keyword evidence="5" id="KW-0227">DNA damage</keyword>
<dbReference type="InterPro" id="IPR043502">
    <property type="entry name" value="DNA/RNA_pol_sf"/>
</dbReference>
<evidence type="ECO:0000256" key="1">
    <source>
        <dbReference type="ARBA" id="ARBA00004123"/>
    </source>
</evidence>
<dbReference type="Gene3D" id="3.40.1170.60">
    <property type="match status" value="1"/>
</dbReference>
<comment type="caution">
    <text evidence="17">The sequence shown here is derived from an EMBL/GenBank/DDBJ whole genome shotgun (WGS) entry which is preliminary data.</text>
</comment>
<keyword evidence="3" id="KW-0808">Transferase</keyword>
<dbReference type="Gene3D" id="1.10.150.20">
    <property type="entry name" value="5' to 3' exonuclease, C-terminal subdomain"/>
    <property type="match status" value="1"/>
</dbReference>
<evidence type="ECO:0000259" key="16">
    <source>
        <dbReference type="PROSITE" id="PS51907"/>
    </source>
</evidence>
<dbReference type="Gene3D" id="3.30.1490.100">
    <property type="entry name" value="DNA polymerase, Y-family, little finger domain"/>
    <property type="match status" value="1"/>
</dbReference>
<organism evidence="17 18">
    <name type="scientific">Bionectria ochroleuca</name>
    <name type="common">Gliocladium roseum</name>
    <dbReference type="NCBI Taxonomy" id="29856"/>
    <lineage>
        <taxon>Eukaryota</taxon>
        <taxon>Fungi</taxon>
        <taxon>Dikarya</taxon>
        <taxon>Ascomycota</taxon>
        <taxon>Pezizomycotina</taxon>
        <taxon>Sordariomycetes</taxon>
        <taxon>Hypocreomycetidae</taxon>
        <taxon>Hypocreales</taxon>
        <taxon>Bionectriaceae</taxon>
        <taxon>Clonostachys</taxon>
    </lineage>
</organism>
<dbReference type="PANTHER" id="PTHR45873">
    <property type="entry name" value="DNA POLYMERASE ETA"/>
    <property type="match status" value="1"/>
</dbReference>
<feature type="region of interest" description="Disordered" evidence="13">
    <location>
        <begin position="510"/>
        <end position="535"/>
    </location>
</feature>
<keyword evidence="7" id="KW-0862">Zinc</keyword>
<evidence type="ECO:0000256" key="12">
    <source>
        <dbReference type="PROSITE-ProRule" id="PRU00042"/>
    </source>
</evidence>
<keyword evidence="18" id="KW-1185">Reference proteome</keyword>
<evidence type="ECO:0000256" key="7">
    <source>
        <dbReference type="ARBA" id="ARBA00022833"/>
    </source>
</evidence>
<feature type="region of interest" description="Disordered" evidence="13">
    <location>
        <begin position="618"/>
        <end position="669"/>
    </location>
</feature>
<evidence type="ECO:0000256" key="3">
    <source>
        <dbReference type="ARBA" id="ARBA00022679"/>
    </source>
</evidence>
<sequence>MPASPPFGGTSSPVNHEAGLRRSRFTYRQVSQLASYNTSNPLRVIAHIDLDAFYAQCEMVRLGVPRDQPLAVQQCARLTVIANLRQGLIAINYAAREAGINRHCQVTEAKKLCPNLIAQHVATWREGDDKWAYRDDAAANIASDKVSLDPYRLQSRKILSTINAALPPDLRRVEKASIDEVFMDLSAHVHSILLQRFPELSGPPPYDDPTERLPMPPTSALDWGEDALVGLDEDEEAVDPDWDDVVILIGSEIIRGVRARVWEELGYTCSGGVACNKLLSKLGSGFKKPNRQTVVRGRAIPAFLRDMKITKMRNLGGKLGDNVVSTFNTESVVELLEVPLETMRQKLGQETGTWIHNTIRGIDTSEVNSRMQIKSMLSAKSFRPSINNIDQALKWLRIFAADIFARLVEEGVLEHKRRPKSINLHHRHAGQTYSRQAPIPPGSAIDQNLVLNLAKNLLDQIISEHRVWPCANLSLSVGGFEENVKGNMGIGAFLVRGEEAELVNAAASVSHPHPNAAATRTAVEPDRPSKKARVEKAGIARFFTKRPLSDGVKVGDQSASRTPEANHAGASDTSSSGEGIPKDEMGDEQALAAEIYCSRCSRRFGDVEELQTHQDWHMAKDLQDQERVAPVLASRPANSRSSTPNSLDGPSRQRPKGKLEPGQKRLQFG</sequence>
<dbReference type="InterPro" id="IPR001126">
    <property type="entry name" value="UmuC"/>
</dbReference>
<feature type="domain" description="UBZ3-type" evidence="16">
    <location>
        <begin position="590"/>
        <end position="625"/>
    </location>
</feature>
<dbReference type="InterPro" id="IPR036775">
    <property type="entry name" value="DNA_pol_Y-fam_lit_finger_sf"/>
</dbReference>
<dbReference type="Proteomes" id="UP000766486">
    <property type="component" value="Unassembled WGS sequence"/>
</dbReference>
<evidence type="ECO:0000256" key="6">
    <source>
        <dbReference type="ARBA" id="ARBA00022771"/>
    </source>
</evidence>
<keyword evidence="6 12" id="KW-0863">Zinc-finger</keyword>
<feature type="compositionally biased region" description="Polar residues" evidence="13">
    <location>
        <begin position="636"/>
        <end position="648"/>
    </location>
</feature>
<dbReference type="Gene3D" id="3.30.70.270">
    <property type="match status" value="1"/>
</dbReference>
<keyword evidence="4" id="KW-0479">Metal-binding</keyword>
<dbReference type="Pfam" id="PF11799">
    <property type="entry name" value="IMS_C"/>
    <property type="match status" value="1"/>
</dbReference>
<dbReference type="InterPro" id="IPR043128">
    <property type="entry name" value="Rev_trsase/Diguanyl_cyclase"/>
</dbReference>
<accession>A0ABY6V1P7</accession>
<reference evidence="17 18" key="1">
    <citation type="submission" date="2019-06" db="EMBL/GenBank/DDBJ databases">
        <authorList>
            <person name="Broberg M."/>
        </authorList>
    </citation>
    <scope>NUCLEOTIDE SEQUENCE [LARGE SCALE GENOMIC DNA]</scope>
</reference>
<dbReference type="PROSITE" id="PS51907">
    <property type="entry name" value="ZF_UBZ3"/>
    <property type="match status" value="1"/>
</dbReference>
<dbReference type="InterPro" id="IPR052230">
    <property type="entry name" value="DNA_polymerase_eta"/>
</dbReference>
<dbReference type="PANTHER" id="PTHR45873:SF1">
    <property type="entry name" value="DNA POLYMERASE ETA"/>
    <property type="match status" value="1"/>
</dbReference>
<dbReference type="Pfam" id="PF18439">
    <property type="entry name" value="zf_UBZ"/>
    <property type="match status" value="1"/>
</dbReference>
<evidence type="ECO:0000313" key="17">
    <source>
        <dbReference type="EMBL" id="VUC37541.1"/>
    </source>
</evidence>
<dbReference type="InterPro" id="IPR041298">
    <property type="entry name" value="UBZ3"/>
</dbReference>
<gene>
    <name evidence="17" type="ORF">CLO192961_LOCUS475687</name>
</gene>
<dbReference type="PROSITE" id="PS50173">
    <property type="entry name" value="UMUC"/>
    <property type="match status" value="1"/>
</dbReference>
<keyword evidence="10" id="KW-0539">Nucleus</keyword>
<feature type="compositionally biased region" description="Basic and acidic residues" evidence="13">
    <location>
        <begin position="523"/>
        <end position="535"/>
    </location>
</feature>
<feature type="domain" description="C2H2-type" evidence="14">
    <location>
        <begin position="595"/>
        <end position="622"/>
    </location>
</feature>
<dbReference type="EMBL" id="CABFNS010000995">
    <property type="protein sequence ID" value="VUC37541.1"/>
    <property type="molecule type" value="Genomic_DNA"/>
</dbReference>
<keyword evidence="8" id="KW-0496">Mitochondrion</keyword>
<evidence type="ECO:0000256" key="4">
    <source>
        <dbReference type="ARBA" id="ARBA00022723"/>
    </source>
</evidence>
<dbReference type="PIRSF" id="PIRSF036603">
    <property type="entry name" value="DPol_eta"/>
    <property type="match status" value="1"/>
</dbReference>
<dbReference type="Pfam" id="PF21704">
    <property type="entry name" value="POLH-Rev1_HhH"/>
    <property type="match status" value="1"/>
</dbReference>
<evidence type="ECO:0000259" key="14">
    <source>
        <dbReference type="PROSITE" id="PS50157"/>
    </source>
</evidence>
<evidence type="ECO:0000259" key="15">
    <source>
        <dbReference type="PROSITE" id="PS50173"/>
    </source>
</evidence>
<dbReference type="InterPro" id="IPR017961">
    <property type="entry name" value="DNA_pol_Y-fam_little_finger"/>
</dbReference>
<dbReference type="SUPFAM" id="SSF56672">
    <property type="entry name" value="DNA/RNA polymerases"/>
    <property type="match status" value="1"/>
</dbReference>
<evidence type="ECO:0000256" key="10">
    <source>
        <dbReference type="ARBA" id="ARBA00023242"/>
    </source>
</evidence>
<dbReference type="PROSITE" id="PS00028">
    <property type="entry name" value="ZINC_FINGER_C2H2_1"/>
    <property type="match status" value="1"/>
</dbReference>
<evidence type="ECO:0000313" key="18">
    <source>
        <dbReference type="Proteomes" id="UP000766486"/>
    </source>
</evidence>
<name>A0ABY6V1P7_BIOOC</name>
<dbReference type="PROSITE" id="PS50157">
    <property type="entry name" value="ZINC_FINGER_C2H2_2"/>
    <property type="match status" value="1"/>
</dbReference>